<organism evidence="1 2">
    <name type="scientific">Parapedobacter defluvii</name>
    <dbReference type="NCBI Taxonomy" id="2045106"/>
    <lineage>
        <taxon>Bacteria</taxon>
        <taxon>Pseudomonadati</taxon>
        <taxon>Bacteroidota</taxon>
        <taxon>Sphingobacteriia</taxon>
        <taxon>Sphingobacteriales</taxon>
        <taxon>Sphingobacteriaceae</taxon>
        <taxon>Parapedobacter</taxon>
    </lineage>
</organism>
<dbReference type="CDD" id="cd00257">
    <property type="entry name" value="beta-trefoil_FSCN-like"/>
    <property type="match status" value="1"/>
</dbReference>
<dbReference type="PROSITE" id="PS51257">
    <property type="entry name" value="PROKAR_LIPOPROTEIN"/>
    <property type="match status" value="1"/>
</dbReference>
<dbReference type="SUPFAM" id="SSF50405">
    <property type="entry name" value="Actin-crosslinking proteins"/>
    <property type="match status" value="1"/>
</dbReference>
<dbReference type="Gene3D" id="2.80.10.50">
    <property type="match status" value="1"/>
</dbReference>
<keyword evidence="2" id="KW-1185">Reference proteome</keyword>
<gene>
    <name evidence="1" type="ORF">GCM10011386_03810</name>
</gene>
<proteinExistence type="predicted"/>
<dbReference type="Proteomes" id="UP000597338">
    <property type="component" value="Unassembled WGS sequence"/>
</dbReference>
<dbReference type="InterPro" id="IPR008999">
    <property type="entry name" value="Actin-crosslinking"/>
</dbReference>
<name>A0ABQ1L2T4_9SPHI</name>
<dbReference type="RefSeq" id="WP_188746804.1">
    <property type="nucleotide sequence ID" value="NZ_BMIK01000001.1"/>
</dbReference>
<sequence>MMKKLLFAMGCVAMIGCSRQESELELNTDSLDVPDRLETTLAMLPNGPVKIRFTVTGKYVGILNSYNGAEALKNGVGTHEVYDIADAGGGYVGLISRKNGQFLQAAATGSHYLYANGGSTCDSDWEKFLVEDGIGGGFAFKCKANNKYLNVENIPNMPIRAFADAINTWETFEVKQVVDMWQAVTAFADNFPTKSKFQGAGPLTDWIKYTDEKRNGTYLWQFELFGTDSRYPNNEHPVWNPYSLMWIGDWEVLVSYGTQPKYSPVDNPASAWTIPRCVRYLEPVASVSPSLTRNRYTLNLSSCVKTSVATPSEYGSNSTAYVLDLSNVGSQENMGSRWVINLHYRDGSEYFVYDLGPAVGVFAPKYGIVGYDNGSGVWEHYTNIQNQPAHDDIYCLSGVGD</sequence>
<accession>A0ABQ1L2T4</accession>
<protein>
    <submittedName>
        <fullName evidence="1">Uncharacterized protein</fullName>
    </submittedName>
</protein>
<evidence type="ECO:0000313" key="2">
    <source>
        <dbReference type="Proteomes" id="UP000597338"/>
    </source>
</evidence>
<comment type="caution">
    <text evidence="1">The sequence shown here is derived from an EMBL/GenBank/DDBJ whole genome shotgun (WGS) entry which is preliminary data.</text>
</comment>
<reference evidence="2" key="1">
    <citation type="journal article" date="2019" name="Int. J. Syst. Evol. Microbiol.">
        <title>The Global Catalogue of Microorganisms (GCM) 10K type strain sequencing project: providing services to taxonomists for standard genome sequencing and annotation.</title>
        <authorList>
            <consortium name="The Broad Institute Genomics Platform"/>
            <consortium name="The Broad Institute Genome Sequencing Center for Infectious Disease"/>
            <person name="Wu L."/>
            <person name="Ma J."/>
        </authorList>
    </citation>
    <scope>NUCLEOTIDE SEQUENCE [LARGE SCALE GENOMIC DNA]</scope>
    <source>
        <strain evidence="2">CGMCC 1.15342</strain>
    </source>
</reference>
<dbReference type="EMBL" id="BMIK01000001">
    <property type="protein sequence ID" value="GGC15258.1"/>
    <property type="molecule type" value="Genomic_DNA"/>
</dbReference>
<evidence type="ECO:0000313" key="1">
    <source>
        <dbReference type="EMBL" id="GGC15258.1"/>
    </source>
</evidence>